<protein>
    <submittedName>
        <fullName evidence="1">Uncharacterized protein</fullName>
    </submittedName>
</protein>
<gene>
    <name evidence="1" type="ORF">E4634_20860</name>
</gene>
<dbReference type="AlphaFoldDB" id="A0A4Z0LTR9"/>
<keyword evidence="2" id="KW-1185">Reference proteome</keyword>
<organism evidence="1 2">
    <name type="scientific">Mangrovimicrobium sediminis</name>
    <dbReference type="NCBI Taxonomy" id="2562682"/>
    <lineage>
        <taxon>Bacteria</taxon>
        <taxon>Pseudomonadati</taxon>
        <taxon>Pseudomonadota</taxon>
        <taxon>Gammaproteobacteria</taxon>
        <taxon>Cellvibrionales</taxon>
        <taxon>Halieaceae</taxon>
        <taxon>Mangrovimicrobium</taxon>
    </lineage>
</organism>
<sequence>MLSKLDAESKQLFKKLKADKLIYLLEFYDLYIGEEGSAYKILSRKTRRKTKVIGMYPTGSTLFALKTENVSPIFFVSAEGEFCYFANSLQQCIQIIISLPLAAWEAAADSSLTIEQMKDYVARVESDLPEEIADADDDERDDMANAASLISKATGIAPISNPLDTLFNNFTKSKQHRLKDFNGNILG</sequence>
<dbReference type="RefSeq" id="WP_135446625.1">
    <property type="nucleotide sequence ID" value="NZ_SRLE01000023.1"/>
</dbReference>
<dbReference type="EMBL" id="SRLE01000023">
    <property type="protein sequence ID" value="TGD70681.1"/>
    <property type="molecule type" value="Genomic_DNA"/>
</dbReference>
<name>A0A4Z0LTR9_9GAMM</name>
<dbReference type="Proteomes" id="UP000298050">
    <property type="component" value="Unassembled WGS sequence"/>
</dbReference>
<accession>A0A4Z0LTR9</accession>
<reference evidence="1 2" key="1">
    <citation type="submission" date="2019-04" db="EMBL/GenBank/DDBJ databases">
        <title>Taxonomy of novel Haliea sp. from mangrove soil of West Coast of India.</title>
        <authorList>
            <person name="Verma A."/>
            <person name="Kumar P."/>
            <person name="Krishnamurthi S."/>
        </authorList>
    </citation>
    <scope>NUCLEOTIDE SEQUENCE [LARGE SCALE GENOMIC DNA]</scope>
    <source>
        <strain evidence="1 2">SAOS-164</strain>
    </source>
</reference>
<comment type="caution">
    <text evidence="1">The sequence shown here is derived from an EMBL/GenBank/DDBJ whole genome shotgun (WGS) entry which is preliminary data.</text>
</comment>
<evidence type="ECO:0000313" key="1">
    <source>
        <dbReference type="EMBL" id="TGD70681.1"/>
    </source>
</evidence>
<evidence type="ECO:0000313" key="2">
    <source>
        <dbReference type="Proteomes" id="UP000298050"/>
    </source>
</evidence>
<proteinExistence type="predicted"/>